<keyword evidence="12" id="KW-1185">Reference proteome</keyword>
<proteinExistence type="predicted"/>
<dbReference type="InterPro" id="IPR050487">
    <property type="entry name" value="FtsQ_DivIB"/>
</dbReference>
<feature type="domain" description="POTRA" evidence="10">
    <location>
        <begin position="59"/>
        <end position="127"/>
    </location>
</feature>
<accession>A0ABR9JXI4</accession>
<keyword evidence="4 9" id="KW-0812">Transmembrane</keyword>
<sequence>MTESRTGRQEAEEPEEPEEPEDGARSVPVGGRWKAVFVALLVIGVLGAVTWVLLGSRLLVVRHVEVTGTELAPRDRITSAAGVDLGVPMARLDTGEIRARVERLREVESAEVERHWPGTVRIVVDERVPVAVFEHGGRHHQIDGHGVVVADGATRPSGLPTLSVGAPGPSDAATLAALRVLTVLPDSLRGLVTEVEAPAPAAVTLYLKDGRTVVWGAAEQADEKIRLLEALQRTEAGRAVRTVDVSSPEVLVTS</sequence>
<dbReference type="InterPro" id="IPR034746">
    <property type="entry name" value="POTRA"/>
</dbReference>
<evidence type="ECO:0000313" key="12">
    <source>
        <dbReference type="Proteomes" id="UP000627838"/>
    </source>
</evidence>
<evidence type="ECO:0000256" key="4">
    <source>
        <dbReference type="ARBA" id="ARBA00022692"/>
    </source>
</evidence>
<comment type="subcellular location">
    <subcellularLocation>
        <location evidence="1">Membrane</location>
    </subcellularLocation>
</comment>
<dbReference type="PANTHER" id="PTHR37820:SF1">
    <property type="entry name" value="CELL DIVISION PROTEIN FTSQ"/>
    <property type="match status" value="1"/>
</dbReference>
<comment type="caution">
    <text evidence="11">The sequence shown here is derived from an EMBL/GenBank/DDBJ whole genome shotgun (WGS) entry which is preliminary data.</text>
</comment>
<keyword evidence="5 9" id="KW-1133">Transmembrane helix</keyword>
<evidence type="ECO:0000313" key="11">
    <source>
        <dbReference type="EMBL" id="MBE1535292.1"/>
    </source>
</evidence>
<dbReference type="RefSeq" id="WP_225961321.1">
    <property type="nucleotide sequence ID" value="NZ_JADBDZ010000001.1"/>
</dbReference>
<evidence type="ECO:0000256" key="3">
    <source>
        <dbReference type="ARBA" id="ARBA00022618"/>
    </source>
</evidence>
<dbReference type="PROSITE" id="PS51779">
    <property type="entry name" value="POTRA"/>
    <property type="match status" value="1"/>
</dbReference>
<keyword evidence="2" id="KW-1003">Cell membrane</keyword>
<feature type="region of interest" description="Disordered" evidence="8">
    <location>
        <begin position="1"/>
        <end position="26"/>
    </location>
</feature>
<evidence type="ECO:0000256" key="9">
    <source>
        <dbReference type="SAM" id="Phobius"/>
    </source>
</evidence>
<feature type="compositionally biased region" description="Acidic residues" evidence="8">
    <location>
        <begin position="12"/>
        <end position="21"/>
    </location>
</feature>
<dbReference type="Pfam" id="PF08478">
    <property type="entry name" value="POTRA_1"/>
    <property type="match status" value="1"/>
</dbReference>
<keyword evidence="6 9" id="KW-0472">Membrane</keyword>
<reference evidence="11 12" key="1">
    <citation type="submission" date="2020-10" db="EMBL/GenBank/DDBJ databases">
        <title>Sequencing the genomes of 1000 actinobacteria strains.</title>
        <authorList>
            <person name="Klenk H.-P."/>
        </authorList>
    </citation>
    <scope>NUCLEOTIDE SEQUENCE [LARGE SCALE GENOMIC DNA]</scope>
    <source>
        <strain evidence="11 12">DSM 46744</strain>
    </source>
</reference>
<keyword evidence="3 11" id="KW-0132">Cell division</keyword>
<dbReference type="InterPro" id="IPR013685">
    <property type="entry name" value="POTRA_FtsQ_type"/>
</dbReference>
<dbReference type="PANTHER" id="PTHR37820">
    <property type="entry name" value="CELL DIVISION PROTEIN DIVIB"/>
    <property type="match status" value="1"/>
</dbReference>
<protein>
    <submittedName>
        <fullName evidence="11">Cell division protein FtsQ</fullName>
    </submittedName>
</protein>
<keyword evidence="7" id="KW-0131">Cell cycle</keyword>
<feature type="transmembrane region" description="Helical" evidence="9">
    <location>
        <begin position="35"/>
        <end position="54"/>
    </location>
</feature>
<evidence type="ECO:0000256" key="1">
    <source>
        <dbReference type="ARBA" id="ARBA00004370"/>
    </source>
</evidence>
<dbReference type="GO" id="GO:0051301">
    <property type="term" value="P:cell division"/>
    <property type="evidence" value="ECO:0007669"/>
    <property type="project" value="UniProtKB-KW"/>
</dbReference>
<gene>
    <name evidence="11" type="ORF">H4W34_005125</name>
</gene>
<evidence type="ECO:0000256" key="5">
    <source>
        <dbReference type="ARBA" id="ARBA00022989"/>
    </source>
</evidence>
<evidence type="ECO:0000256" key="7">
    <source>
        <dbReference type="ARBA" id="ARBA00023306"/>
    </source>
</evidence>
<dbReference type="Gene3D" id="3.10.20.310">
    <property type="entry name" value="membrane protein fhac"/>
    <property type="match status" value="1"/>
</dbReference>
<dbReference type="EMBL" id="JADBDZ010000001">
    <property type="protein sequence ID" value="MBE1535292.1"/>
    <property type="molecule type" value="Genomic_DNA"/>
</dbReference>
<evidence type="ECO:0000256" key="2">
    <source>
        <dbReference type="ARBA" id="ARBA00022475"/>
    </source>
</evidence>
<feature type="compositionally biased region" description="Basic and acidic residues" evidence="8">
    <location>
        <begin position="1"/>
        <end position="11"/>
    </location>
</feature>
<organism evidence="11 12">
    <name type="scientific">Actinomadura algeriensis</name>
    <dbReference type="NCBI Taxonomy" id="1679523"/>
    <lineage>
        <taxon>Bacteria</taxon>
        <taxon>Bacillati</taxon>
        <taxon>Actinomycetota</taxon>
        <taxon>Actinomycetes</taxon>
        <taxon>Streptosporangiales</taxon>
        <taxon>Thermomonosporaceae</taxon>
        <taxon>Actinomadura</taxon>
    </lineage>
</organism>
<dbReference type="InterPro" id="IPR005548">
    <property type="entry name" value="Cell_div_FtsQ/DivIB_C"/>
</dbReference>
<evidence type="ECO:0000259" key="10">
    <source>
        <dbReference type="PROSITE" id="PS51779"/>
    </source>
</evidence>
<dbReference type="Pfam" id="PF03799">
    <property type="entry name" value="FtsQ_DivIB_C"/>
    <property type="match status" value="1"/>
</dbReference>
<evidence type="ECO:0000256" key="8">
    <source>
        <dbReference type="SAM" id="MobiDB-lite"/>
    </source>
</evidence>
<evidence type="ECO:0000256" key="6">
    <source>
        <dbReference type="ARBA" id="ARBA00023136"/>
    </source>
</evidence>
<dbReference type="Proteomes" id="UP000627838">
    <property type="component" value="Unassembled WGS sequence"/>
</dbReference>
<name>A0ABR9JXI4_9ACTN</name>